<dbReference type="PROSITE" id="PS51257">
    <property type="entry name" value="PROKAR_LIPOPROTEIN"/>
    <property type="match status" value="1"/>
</dbReference>
<gene>
    <name evidence="3" type="ORF">H8K55_09350</name>
</gene>
<evidence type="ECO:0000313" key="4">
    <source>
        <dbReference type="Proteomes" id="UP000624279"/>
    </source>
</evidence>
<organism evidence="3 4">
    <name type="scientific">Undibacterium flavidum</name>
    <dbReference type="NCBI Taxonomy" id="2762297"/>
    <lineage>
        <taxon>Bacteria</taxon>
        <taxon>Pseudomonadati</taxon>
        <taxon>Pseudomonadota</taxon>
        <taxon>Betaproteobacteria</taxon>
        <taxon>Burkholderiales</taxon>
        <taxon>Oxalobacteraceae</taxon>
        <taxon>Undibacterium</taxon>
    </lineage>
</organism>
<keyword evidence="1" id="KW-1133">Transmembrane helix</keyword>
<dbReference type="EMBL" id="JACOGA010000007">
    <property type="protein sequence ID" value="MBC3873794.1"/>
    <property type="molecule type" value="Genomic_DNA"/>
</dbReference>
<feature type="transmembrane region" description="Helical" evidence="1">
    <location>
        <begin position="158"/>
        <end position="181"/>
    </location>
</feature>
<feature type="transmembrane region" description="Helical" evidence="1">
    <location>
        <begin position="231"/>
        <end position="251"/>
    </location>
</feature>
<dbReference type="RefSeq" id="WP_186941818.1">
    <property type="nucleotide sequence ID" value="NZ_JACOGA010000007.1"/>
</dbReference>
<comment type="caution">
    <text evidence="3">The sequence shown here is derived from an EMBL/GenBank/DDBJ whole genome shotgun (WGS) entry which is preliminary data.</text>
</comment>
<dbReference type="Proteomes" id="UP000624279">
    <property type="component" value="Unassembled WGS sequence"/>
</dbReference>
<reference evidence="3 4" key="1">
    <citation type="submission" date="2020-08" db="EMBL/GenBank/DDBJ databases">
        <title>Novel species isolated from subtropical streams in China.</title>
        <authorList>
            <person name="Lu H."/>
        </authorList>
    </citation>
    <scope>NUCLEOTIDE SEQUENCE [LARGE SCALE GENOMIC DNA]</scope>
    <source>
        <strain evidence="3 4">LX15W</strain>
    </source>
</reference>
<evidence type="ECO:0000256" key="2">
    <source>
        <dbReference type="SAM" id="SignalP"/>
    </source>
</evidence>
<proteinExistence type="predicted"/>
<feature type="signal peptide" evidence="2">
    <location>
        <begin position="1"/>
        <end position="23"/>
    </location>
</feature>
<keyword evidence="1" id="KW-0812">Transmembrane</keyword>
<keyword evidence="4" id="KW-1185">Reference proteome</keyword>
<keyword evidence="1" id="KW-0472">Membrane</keyword>
<protein>
    <submittedName>
        <fullName evidence="3">Uncharacterized protein</fullName>
    </submittedName>
</protein>
<accession>A0ABR6YB54</accession>
<evidence type="ECO:0000313" key="3">
    <source>
        <dbReference type="EMBL" id="MBC3873794.1"/>
    </source>
</evidence>
<feature type="transmembrane region" description="Helical" evidence="1">
    <location>
        <begin position="193"/>
        <end position="216"/>
    </location>
</feature>
<feature type="chain" id="PRO_5045484365" evidence="2">
    <location>
        <begin position="24"/>
        <end position="294"/>
    </location>
</feature>
<evidence type="ECO:0000256" key="1">
    <source>
        <dbReference type="SAM" id="Phobius"/>
    </source>
</evidence>
<name>A0ABR6YB54_9BURK</name>
<keyword evidence="2" id="KW-0732">Signal</keyword>
<sequence length="294" mass="32421">MKNIFQRLIFPLLLSAFVLSLTACNKDELLQKFASPEEQVFAKQYIRHLQLREFEAIERAVDPSIQDQNLRNILQQMADLLPTGEPTVVTLIGAHRQISDGYTSLNLTYEYGYADKWILANVNIKKSADTMSIIGFSVTPQPNSIEVINQFSLSGKSALHYLILTLAIIFPLITLLALVICVRMKMRGRKWPWVLFILAGFGTLAINWTSGVVQFIPVSVRLFSASAVAPIYGPWTVAISLPIGAICFLIFRKNHAATLETTVASNDIVKSDETTATAATTPAATATADTTQSN</sequence>